<proteinExistence type="inferred from homology"/>
<comment type="subcellular location">
    <subcellularLocation>
        <location evidence="2">Nucleus</location>
    </subcellularLocation>
</comment>
<dbReference type="PANTHER" id="PTHR31669:SF263">
    <property type="entry name" value="PROTEIN FAR1-RELATED SEQUENCE"/>
    <property type="match status" value="1"/>
</dbReference>
<dbReference type="InterPro" id="IPR031052">
    <property type="entry name" value="FHY3/FAR1"/>
</dbReference>
<name>A0A9Q1GLQ0_9CARY</name>
<protein>
    <recommendedName>
        <fullName evidence="2">Protein FAR1-RELATED SEQUENCE</fullName>
    </recommendedName>
</protein>
<dbReference type="EMBL" id="JAKOGI010002708">
    <property type="protein sequence ID" value="KAJ8421471.1"/>
    <property type="molecule type" value="Genomic_DNA"/>
</dbReference>
<keyword evidence="1 2" id="KW-0863">Zinc-finger</keyword>
<comment type="caution">
    <text evidence="4">The sequence shown here is derived from an EMBL/GenBank/DDBJ whole genome shotgun (WGS) entry which is preliminary data.</text>
</comment>
<reference evidence="4" key="1">
    <citation type="submission" date="2022-04" db="EMBL/GenBank/DDBJ databases">
        <title>Carnegiea gigantea Genome sequencing and assembly v2.</title>
        <authorList>
            <person name="Copetti D."/>
            <person name="Sanderson M.J."/>
            <person name="Burquez A."/>
            <person name="Wojciechowski M.F."/>
        </authorList>
    </citation>
    <scope>NUCLEOTIDE SEQUENCE</scope>
    <source>
        <strain evidence="4">SGP5-SGP5p</strain>
        <tissue evidence="4">Aerial part</tissue>
    </source>
</reference>
<dbReference type="GO" id="GO:0006355">
    <property type="term" value="P:regulation of DNA-templated transcription"/>
    <property type="evidence" value="ECO:0007669"/>
    <property type="project" value="UniProtKB-UniRule"/>
</dbReference>
<dbReference type="GO" id="GO:0005634">
    <property type="term" value="C:nucleus"/>
    <property type="evidence" value="ECO:0007669"/>
    <property type="project" value="UniProtKB-SubCell"/>
</dbReference>
<dbReference type="GO" id="GO:0008270">
    <property type="term" value="F:zinc ion binding"/>
    <property type="evidence" value="ECO:0007669"/>
    <property type="project" value="UniProtKB-UniRule"/>
</dbReference>
<dbReference type="Proteomes" id="UP001153076">
    <property type="component" value="Unassembled WGS sequence"/>
</dbReference>
<evidence type="ECO:0000259" key="3">
    <source>
        <dbReference type="PROSITE" id="PS50966"/>
    </source>
</evidence>
<evidence type="ECO:0000313" key="4">
    <source>
        <dbReference type="EMBL" id="KAJ8421471.1"/>
    </source>
</evidence>
<evidence type="ECO:0000256" key="1">
    <source>
        <dbReference type="PROSITE-ProRule" id="PRU00325"/>
    </source>
</evidence>
<dbReference type="InterPro" id="IPR007527">
    <property type="entry name" value="Znf_SWIM"/>
</dbReference>
<dbReference type="AlphaFoldDB" id="A0A9Q1GLQ0"/>
<dbReference type="InterPro" id="IPR004330">
    <property type="entry name" value="FAR1_DNA_bnd_dom"/>
</dbReference>
<dbReference type="PROSITE" id="PS50966">
    <property type="entry name" value="ZF_SWIM"/>
    <property type="match status" value="1"/>
</dbReference>
<dbReference type="Pfam" id="PF26175">
    <property type="entry name" value="HTH_FAR1"/>
    <property type="match status" value="1"/>
</dbReference>
<organism evidence="4 5">
    <name type="scientific">Carnegiea gigantea</name>
    <dbReference type="NCBI Taxonomy" id="171969"/>
    <lineage>
        <taxon>Eukaryota</taxon>
        <taxon>Viridiplantae</taxon>
        <taxon>Streptophyta</taxon>
        <taxon>Embryophyta</taxon>
        <taxon>Tracheophyta</taxon>
        <taxon>Spermatophyta</taxon>
        <taxon>Magnoliopsida</taxon>
        <taxon>eudicotyledons</taxon>
        <taxon>Gunneridae</taxon>
        <taxon>Pentapetalae</taxon>
        <taxon>Caryophyllales</taxon>
        <taxon>Cactineae</taxon>
        <taxon>Cactaceae</taxon>
        <taxon>Cactoideae</taxon>
        <taxon>Echinocereeae</taxon>
        <taxon>Carnegiea</taxon>
    </lineage>
</organism>
<comment type="similarity">
    <text evidence="2">Belongs to the FHY3/FAR1 family.</text>
</comment>
<dbReference type="OrthoDB" id="1597504at2759"/>
<sequence>MKSHTKTEPFISQTFGSEEEALVLYRNYAKRRDFGIRKDRYDKRNNKIVRCDLSCHRGRKKPVKVIDASKDQRKRESSRCECNAHMHITLKRVFEIFPEEWLVSRFVKQHNHKLLLSHETRLLACNRVIKPEDEEKILLHKGARLSVRQIIRVKGLEKRVEHGDLPFIEKDICNLFMKTFVQALRKPPKTIMTDQDPWMSEAIASEMPTTKHSIVYGISHRSLVVGSQLYFAVSIRIGVMDVAIKEIELKRTHNNMTATVRPTSLKTRSLLEEQAFQVLTLFAFKKFQEEIEKASQYSLVYEDGKEFILKHYKSDGRMHTVFWDGSITLCNCKNFEFWGILCHHMLRVFIQKDCFRIPPCYLSLCWRSDMAESSGEVEEFVIEEVVEPNLVQTDENLRDGCHVLCPPKSKRKGRSRKIRLKGGKEQAKKQTESCLICKQYDHTKLTCPLKVTLDQGVFNAFKKRQKVSASDIGLNPIFCLKD</sequence>
<comment type="function">
    <text evidence="2">Putative transcription activator involved in regulating light control of development.</text>
</comment>
<keyword evidence="2" id="KW-0479">Metal-binding</keyword>
<evidence type="ECO:0000313" key="5">
    <source>
        <dbReference type="Proteomes" id="UP001153076"/>
    </source>
</evidence>
<evidence type="ECO:0000256" key="2">
    <source>
        <dbReference type="RuleBase" id="RU367018"/>
    </source>
</evidence>
<dbReference type="Pfam" id="PF04434">
    <property type="entry name" value="SWIM"/>
    <property type="match status" value="1"/>
</dbReference>
<dbReference type="PANTHER" id="PTHR31669">
    <property type="entry name" value="PROTEIN FAR1-RELATED SEQUENCE 10-RELATED"/>
    <property type="match status" value="1"/>
</dbReference>
<feature type="domain" description="SWIM-type" evidence="3">
    <location>
        <begin position="319"/>
        <end position="353"/>
    </location>
</feature>
<dbReference type="Pfam" id="PF03101">
    <property type="entry name" value="FAR1"/>
    <property type="match status" value="1"/>
</dbReference>
<accession>A0A9Q1GLQ0</accession>
<dbReference type="InterPro" id="IPR058778">
    <property type="entry name" value="HTH_FAR1-11-like"/>
</dbReference>
<keyword evidence="5" id="KW-1185">Reference proteome</keyword>
<keyword evidence="2" id="KW-0862">Zinc</keyword>
<gene>
    <name evidence="4" type="ORF">Cgig2_010783</name>
</gene>
<keyword evidence="2" id="KW-0539">Nucleus</keyword>